<dbReference type="InterPro" id="IPR010182">
    <property type="entry name" value="ArgE/DapE"/>
</dbReference>
<evidence type="ECO:0000256" key="8">
    <source>
        <dbReference type="ARBA" id="ARBA00022723"/>
    </source>
</evidence>
<comment type="cofactor">
    <cofactor evidence="1">
        <name>Co(2+)</name>
        <dbReference type="ChEBI" id="CHEBI:48828"/>
    </cofactor>
</comment>
<dbReference type="PANTHER" id="PTHR43808:SF8">
    <property type="entry name" value="PEPTIDASE M20 DIMERISATION DOMAIN-CONTAINING PROTEIN"/>
    <property type="match status" value="1"/>
</dbReference>
<evidence type="ECO:0000256" key="6">
    <source>
        <dbReference type="ARBA" id="ARBA00016853"/>
    </source>
</evidence>
<evidence type="ECO:0000256" key="4">
    <source>
        <dbReference type="ARBA" id="ARBA00006247"/>
    </source>
</evidence>
<dbReference type="Pfam" id="PF07687">
    <property type="entry name" value="M20_dimer"/>
    <property type="match status" value="1"/>
</dbReference>
<evidence type="ECO:0000256" key="10">
    <source>
        <dbReference type="ARBA" id="ARBA00022833"/>
    </source>
</evidence>
<keyword evidence="10" id="KW-0862">Zinc</keyword>
<keyword evidence="7" id="KW-0028">Amino-acid biosynthesis</keyword>
<dbReference type="Pfam" id="PF01546">
    <property type="entry name" value="Peptidase_M20"/>
    <property type="match status" value="1"/>
</dbReference>
<reference evidence="16 17" key="1">
    <citation type="journal article" date="2019" name="Syst. Appl. Microbiol.">
        <title>Polyphasic characterization of two novel Lactobacillus spp. isolated from blown salami packages: Description of Lactobacillus halodurans sp. nov. and Lactobacillus salsicarnum sp. nov.</title>
        <authorList>
            <person name="Schuster J.A."/>
            <person name="Klingl A."/>
            <person name="Vogel R.F."/>
            <person name="Ehrmann M.A."/>
        </authorList>
    </citation>
    <scope>NUCLEOTIDE SEQUENCE [LARGE SCALE GENOMIC DNA]</scope>
    <source>
        <strain evidence="16 17">TMW 1.2118</strain>
    </source>
</reference>
<dbReference type="PANTHER" id="PTHR43808">
    <property type="entry name" value="ACETYLORNITHINE DEACETYLASE"/>
    <property type="match status" value="1"/>
</dbReference>
<evidence type="ECO:0000256" key="2">
    <source>
        <dbReference type="ARBA" id="ARBA00001947"/>
    </source>
</evidence>
<evidence type="ECO:0000313" key="17">
    <source>
        <dbReference type="Proteomes" id="UP000380386"/>
    </source>
</evidence>
<comment type="similarity">
    <text evidence="4">Belongs to the peptidase M20A family.</text>
</comment>
<dbReference type="InterPro" id="IPR050072">
    <property type="entry name" value="Peptidase_M20A"/>
</dbReference>
<comment type="caution">
    <text evidence="16">The sequence shown here is derived from an EMBL/GenBank/DDBJ whole genome shotgun (WGS) entry which is preliminary data.</text>
</comment>
<feature type="domain" description="Peptidase M20 dimerisation" evidence="15">
    <location>
        <begin position="168"/>
        <end position="275"/>
    </location>
</feature>
<proteinExistence type="inferred from homology"/>
<dbReference type="PROSITE" id="PS00758">
    <property type="entry name" value="ARGE_DAPE_CPG2_1"/>
    <property type="match status" value="1"/>
</dbReference>
<dbReference type="GO" id="GO:0009014">
    <property type="term" value="F:succinyl-diaminopimelate desuccinylase activity"/>
    <property type="evidence" value="ECO:0007669"/>
    <property type="project" value="UniProtKB-EC"/>
</dbReference>
<keyword evidence="11" id="KW-0220">Diaminopimelate biosynthesis</keyword>
<dbReference type="EC" id="3.5.1.18" evidence="5"/>
<evidence type="ECO:0000256" key="12">
    <source>
        <dbReference type="ARBA" id="ARBA00023154"/>
    </source>
</evidence>
<dbReference type="InterPro" id="IPR036264">
    <property type="entry name" value="Bact_exopeptidase_dim_dom"/>
</dbReference>
<comment type="pathway">
    <text evidence="3">Amino-acid biosynthesis; L-lysine biosynthesis via DAP pathway; LL-2,6-diaminopimelate from (S)-tetrahydrodipicolinate (succinylase route): step 3/3.</text>
</comment>
<dbReference type="RefSeq" id="WP_153382726.1">
    <property type="nucleotide sequence ID" value="NZ_VDFM01000003.1"/>
</dbReference>
<evidence type="ECO:0000256" key="3">
    <source>
        <dbReference type="ARBA" id="ARBA00005130"/>
    </source>
</evidence>
<evidence type="ECO:0000259" key="15">
    <source>
        <dbReference type="Pfam" id="PF07687"/>
    </source>
</evidence>
<dbReference type="SUPFAM" id="SSF55031">
    <property type="entry name" value="Bacterial exopeptidase dimerisation domain"/>
    <property type="match status" value="1"/>
</dbReference>
<comment type="catalytic activity">
    <reaction evidence="14">
        <text>N-succinyl-(2S,6S)-2,6-diaminopimelate + H2O = (2S,6S)-2,6-diaminopimelate + succinate</text>
        <dbReference type="Rhea" id="RHEA:22608"/>
        <dbReference type="ChEBI" id="CHEBI:15377"/>
        <dbReference type="ChEBI" id="CHEBI:30031"/>
        <dbReference type="ChEBI" id="CHEBI:57609"/>
        <dbReference type="ChEBI" id="CHEBI:58087"/>
        <dbReference type="EC" id="3.5.1.18"/>
    </reaction>
</comment>
<organism evidence="16 17">
    <name type="scientific">Companilactobacillus mishanensis</name>
    <dbReference type="NCBI Taxonomy" id="2486008"/>
    <lineage>
        <taxon>Bacteria</taxon>
        <taxon>Bacillati</taxon>
        <taxon>Bacillota</taxon>
        <taxon>Bacilli</taxon>
        <taxon>Lactobacillales</taxon>
        <taxon>Lactobacillaceae</taxon>
        <taxon>Companilactobacillus</taxon>
    </lineage>
</organism>
<evidence type="ECO:0000256" key="5">
    <source>
        <dbReference type="ARBA" id="ARBA00011921"/>
    </source>
</evidence>
<dbReference type="InterPro" id="IPR002933">
    <property type="entry name" value="Peptidase_M20"/>
</dbReference>
<evidence type="ECO:0000256" key="7">
    <source>
        <dbReference type="ARBA" id="ARBA00022605"/>
    </source>
</evidence>
<dbReference type="AlphaFoldDB" id="A0A5P0ZGY9"/>
<evidence type="ECO:0000256" key="9">
    <source>
        <dbReference type="ARBA" id="ARBA00022801"/>
    </source>
</evidence>
<dbReference type="EMBL" id="VDFM01000003">
    <property type="protein sequence ID" value="MQS52321.1"/>
    <property type="molecule type" value="Genomic_DNA"/>
</dbReference>
<dbReference type="Proteomes" id="UP000380386">
    <property type="component" value="Unassembled WGS sequence"/>
</dbReference>
<keyword evidence="9" id="KW-0378">Hydrolase</keyword>
<evidence type="ECO:0000256" key="14">
    <source>
        <dbReference type="ARBA" id="ARBA00051301"/>
    </source>
</evidence>
<dbReference type="InterPro" id="IPR001261">
    <property type="entry name" value="ArgE/DapE_CS"/>
</dbReference>
<dbReference type="SUPFAM" id="SSF53187">
    <property type="entry name" value="Zn-dependent exopeptidases"/>
    <property type="match status" value="1"/>
</dbReference>
<dbReference type="Gene3D" id="3.30.70.360">
    <property type="match status" value="1"/>
</dbReference>
<sequence>MDEAEKLNILSKLVSIKSVNDNEKDVAEYIKGLFNDHGIFSEIIPYKGNRANLVAEIGDGDKILAFSGHMDTVMAGDGWTYDPFKLTEKGNELYGRGATDMKSGLAAMVIAMIELKESGVKLNGRVRLLATIAEEVGEYGAKQLTDEGYMKDVDALVIGEPSAYYLVYTHMGSLDIRVTSTGKAAHSSMPDEGFNAIEPLLKFLGQATETFKNTGASDPELGDFIFNITTIEGGTQVNAIPGSAQAEMNFRTVPDYDNEKVLTKVNGIINDINKQSDNDLKLEIMMNLPSVKAGKNSEIIKLTESITRKYFGDNVQRVGIAGTTDAAMFLDGKPDDYDMVISGPGNTTMHKIDESVPKDMYLNFIDIYKQIASQFLK</sequence>
<dbReference type="OrthoDB" id="9792335at2"/>
<dbReference type="InterPro" id="IPR011650">
    <property type="entry name" value="Peptidase_M20_dimer"/>
</dbReference>
<dbReference type="GO" id="GO:0019877">
    <property type="term" value="P:diaminopimelate biosynthetic process"/>
    <property type="evidence" value="ECO:0007669"/>
    <property type="project" value="UniProtKB-KW"/>
</dbReference>
<keyword evidence="13" id="KW-0170">Cobalt</keyword>
<evidence type="ECO:0000313" key="16">
    <source>
        <dbReference type="EMBL" id="MQS52321.1"/>
    </source>
</evidence>
<dbReference type="UniPathway" id="UPA00034">
    <property type="reaction ID" value="UER00021"/>
</dbReference>
<dbReference type="GO" id="GO:0046872">
    <property type="term" value="F:metal ion binding"/>
    <property type="evidence" value="ECO:0007669"/>
    <property type="project" value="UniProtKB-KW"/>
</dbReference>
<evidence type="ECO:0000256" key="1">
    <source>
        <dbReference type="ARBA" id="ARBA00001941"/>
    </source>
</evidence>
<dbReference type="Gene3D" id="3.40.630.10">
    <property type="entry name" value="Zn peptidases"/>
    <property type="match status" value="2"/>
</dbReference>
<keyword evidence="8" id="KW-0479">Metal-binding</keyword>
<keyword evidence="12" id="KW-0457">Lysine biosynthesis</keyword>
<dbReference type="GO" id="GO:0009089">
    <property type="term" value="P:lysine biosynthetic process via diaminopimelate"/>
    <property type="evidence" value="ECO:0007669"/>
    <property type="project" value="UniProtKB-UniPathway"/>
</dbReference>
<accession>A0A5P0ZGY9</accession>
<evidence type="ECO:0000256" key="11">
    <source>
        <dbReference type="ARBA" id="ARBA00022915"/>
    </source>
</evidence>
<evidence type="ECO:0000256" key="13">
    <source>
        <dbReference type="ARBA" id="ARBA00023285"/>
    </source>
</evidence>
<name>A0A5P0ZGY9_9LACO</name>
<dbReference type="NCBIfam" id="NF006365">
    <property type="entry name" value="PRK08588.1"/>
    <property type="match status" value="1"/>
</dbReference>
<protein>
    <recommendedName>
        <fullName evidence="6">Probable succinyl-diaminopimelate desuccinylase</fullName>
        <ecNumber evidence="5">3.5.1.18</ecNumber>
    </recommendedName>
</protein>
<comment type="cofactor">
    <cofactor evidence="2">
        <name>Zn(2+)</name>
        <dbReference type="ChEBI" id="CHEBI:29105"/>
    </cofactor>
</comment>
<dbReference type="CDD" id="cd08659">
    <property type="entry name" value="M20_ArgE_DapE-like"/>
    <property type="match status" value="1"/>
</dbReference>
<gene>
    <name evidence="16" type="ORF">FHL02_04715</name>
</gene>
<dbReference type="NCBIfam" id="TIGR01910">
    <property type="entry name" value="DapE-ArgE"/>
    <property type="match status" value="1"/>
</dbReference>